<accession>A0A5B8MWJ0</accession>
<proteinExistence type="predicted"/>
<organism evidence="3 4">
    <name type="scientific">Chloropicon primus</name>
    <dbReference type="NCBI Taxonomy" id="1764295"/>
    <lineage>
        <taxon>Eukaryota</taxon>
        <taxon>Viridiplantae</taxon>
        <taxon>Chlorophyta</taxon>
        <taxon>Chloropicophyceae</taxon>
        <taxon>Chloropicales</taxon>
        <taxon>Chloropicaceae</taxon>
        <taxon>Chloropicon</taxon>
    </lineage>
</organism>
<keyword evidence="2" id="KW-1133">Transmembrane helix</keyword>
<dbReference type="AlphaFoldDB" id="A0A5B8MWJ0"/>
<keyword evidence="4" id="KW-1185">Reference proteome</keyword>
<feature type="compositionally biased region" description="Gly residues" evidence="1">
    <location>
        <begin position="12"/>
        <end position="23"/>
    </location>
</feature>
<dbReference type="Proteomes" id="UP000316726">
    <property type="component" value="Chromosome 11"/>
</dbReference>
<dbReference type="EMBL" id="CP031044">
    <property type="protein sequence ID" value="QDZ23820.1"/>
    <property type="molecule type" value="Genomic_DNA"/>
</dbReference>
<feature type="region of interest" description="Disordered" evidence="1">
    <location>
        <begin position="12"/>
        <end position="49"/>
    </location>
</feature>
<evidence type="ECO:0000313" key="4">
    <source>
        <dbReference type="Proteomes" id="UP000316726"/>
    </source>
</evidence>
<feature type="transmembrane region" description="Helical" evidence="2">
    <location>
        <begin position="112"/>
        <end position="132"/>
    </location>
</feature>
<evidence type="ECO:0000313" key="3">
    <source>
        <dbReference type="EMBL" id="QDZ23820.1"/>
    </source>
</evidence>
<evidence type="ECO:0000256" key="2">
    <source>
        <dbReference type="SAM" id="Phobius"/>
    </source>
</evidence>
<sequence length="138" mass="14925">MRMRMRMRMRMGMGGGVGRAKGVGGRKGRGKVVSRAGLPPPEPEDTSLAEDVSSNLKFFASNMKKSMEMERDRLVGDMDSLIETDNIKIRKDIKSVSKEENAVLNAWSGTGLPVAGGAAVVILLILFLFVIGPPPQHA</sequence>
<keyword evidence="2" id="KW-0472">Membrane</keyword>
<evidence type="ECO:0000256" key="1">
    <source>
        <dbReference type="SAM" id="MobiDB-lite"/>
    </source>
</evidence>
<keyword evidence="2" id="KW-0812">Transmembrane</keyword>
<protein>
    <submittedName>
        <fullName evidence="3">Uncharacterized protein</fullName>
    </submittedName>
</protein>
<gene>
    <name evidence="3" type="ORF">A3770_11p63380</name>
</gene>
<name>A0A5B8MWJ0_9CHLO</name>
<reference evidence="3 4" key="1">
    <citation type="submission" date="2018-07" db="EMBL/GenBank/DDBJ databases">
        <title>The complete nuclear genome of the prasinophyte Chloropicon primus (CCMP1205).</title>
        <authorList>
            <person name="Pombert J.-F."/>
            <person name="Otis C."/>
            <person name="Turmel M."/>
            <person name="Lemieux C."/>
        </authorList>
    </citation>
    <scope>NUCLEOTIDE SEQUENCE [LARGE SCALE GENOMIC DNA]</scope>
    <source>
        <strain evidence="3 4">CCMP1205</strain>
    </source>
</reference>